<organism evidence="4 5">
    <name type="scientific">Bifidobacterium catenulatum subsp. kashiwanohense</name>
    <dbReference type="NCBI Taxonomy" id="630129"/>
    <lineage>
        <taxon>Bacteria</taxon>
        <taxon>Bacillati</taxon>
        <taxon>Actinomycetota</taxon>
        <taxon>Actinomycetes</taxon>
        <taxon>Bifidobacteriales</taxon>
        <taxon>Bifidobacteriaceae</taxon>
        <taxon>Bifidobacterium</taxon>
    </lineage>
</organism>
<dbReference type="InterPro" id="IPR007921">
    <property type="entry name" value="CHAP_dom"/>
</dbReference>
<evidence type="ECO:0000256" key="2">
    <source>
        <dbReference type="SAM" id="MobiDB-lite"/>
    </source>
</evidence>
<dbReference type="AlphaFoldDB" id="A0AA43T504"/>
<proteinExistence type="predicted"/>
<sequence length="442" mass="46974">MMAVCAVLPFEAHADTYSDLVAAQNSHASSVQREQALREQLKGVQSDLLEQVVELDKLTNTQIPVAQEKADVANDAAAQAQSEADAAADRLDAARKDEQDLKEKIAQTGADYDDSHAAVASMARESLHGSNAADAMAVATGAKSTKEFVSAMQTRDALARTEANAAAADANDLNVSMNRGERLKAIEQRIAKLKSDADTKAAAALSAASEAQDVRDSLDALRVQGENRRAELEGKQDQLQSDAAKQAVQTVLLQSKIDDANRQYAQQQADAAGSANPGQSVPQPAKPGNSASSGNMTPHQPSNPVQPSQPSQPSPPSVPSTTGQGTHNGDYGNMYPAGQCTWYAYNRRAEMGIGTPSYLHNGGEWYLTAPAYGLRVDHNPQVGAAISFLPGQDGADGSYGHVAVVEAVYGDGTFLISEMNWGGPFLMHSRVLVNRSQYWFVH</sequence>
<dbReference type="InterPro" id="IPR038765">
    <property type="entry name" value="Papain-like_cys_pep_sf"/>
</dbReference>
<accession>A0AA43T504</accession>
<reference evidence="4" key="1">
    <citation type="submission" date="2022-09" db="EMBL/GenBank/DDBJ databases">
        <authorList>
            <person name="Orihara K."/>
        </authorList>
    </citation>
    <scope>NUCLEOTIDE SEQUENCE</scope>
    <source>
        <strain evidence="4">YIT 13062</strain>
    </source>
</reference>
<evidence type="ECO:0000313" key="5">
    <source>
        <dbReference type="Proteomes" id="UP001161916"/>
    </source>
</evidence>
<dbReference type="PROSITE" id="PS50911">
    <property type="entry name" value="CHAP"/>
    <property type="match status" value="1"/>
</dbReference>
<dbReference type="Gene3D" id="3.90.1720.10">
    <property type="entry name" value="endopeptidase domain like (from Nostoc punctiforme)"/>
    <property type="match status" value="1"/>
</dbReference>
<dbReference type="SUPFAM" id="SSF54001">
    <property type="entry name" value="Cysteine proteinases"/>
    <property type="match status" value="1"/>
</dbReference>
<evidence type="ECO:0000259" key="3">
    <source>
        <dbReference type="PROSITE" id="PS50911"/>
    </source>
</evidence>
<feature type="compositionally biased region" description="Polar residues" evidence="2">
    <location>
        <begin position="289"/>
        <end position="299"/>
    </location>
</feature>
<reference evidence="4" key="2">
    <citation type="journal article" date="2023" name="Gut Microbes">
        <title>Characterization of Bifidobacterium kashiwanohense that utilizes both milk- and plant-derived oligosaccharides.</title>
        <authorList>
            <person name="Orihara K."/>
            <person name="Yahagi K."/>
            <person name="Saito Y."/>
            <person name="Watanabe Y."/>
            <person name="Sasai T."/>
            <person name="Hara T."/>
            <person name="Tsukuda N."/>
            <person name="Oki K."/>
            <person name="Fujimoto J."/>
            <person name="Matsuki T."/>
        </authorList>
    </citation>
    <scope>NUCLEOTIDE SEQUENCE</scope>
    <source>
        <strain evidence="4">YIT 13062</strain>
    </source>
</reference>
<evidence type="ECO:0000256" key="1">
    <source>
        <dbReference type="SAM" id="Coils"/>
    </source>
</evidence>
<comment type="caution">
    <text evidence="4">The sequence shown here is derived from an EMBL/GenBank/DDBJ whole genome shotgun (WGS) entry which is preliminary data.</text>
</comment>
<dbReference type="Pfam" id="PF05257">
    <property type="entry name" value="CHAP"/>
    <property type="match status" value="1"/>
</dbReference>
<dbReference type="EMBL" id="JAOPMH010000003">
    <property type="protein sequence ID" value="MDH7889716.1"/>
    <property type="molecule type" value="Genomic_DNA"/>
</dbReference>
<dbReference type="Proteomes" id="UP001161916">
    <property type="component" value="Unassembled WGS sequence"/>
</dbReference>
<feature type="coiled-coil region" evidence="1">
    <location>
        <begin position="70"/>
        <end position="111"/>
    </location>
</feature>
<protein>
    <submittedName>
        <fullName evidence="4">CHAP domain-containing protein</fullName>
    </submittedName>
</protein>
<feature type="compositionally biased region" description="Low complexity" evidence="2">
    <location>
        <begin position="300"/>
        <end position="309"/>
    </location>
</feature>
<name>A0AA43T504_9BIFI</name>
<gene>
    <name evidence="4" type="ORF">OB951_03725</name>
</gene>
<feature type="domain" description="Peptidase C51" evidence="3">
    <location>
        <begin position="315"/>
        <end position="442"/>
    </location>
</feature>
<evidence type="ECO:0000313" key="4">
    <source>
        <dbReference type="EMBL" id="MDH7889716.1"/>
    </source>
</evidence>
<feature type="region of interest" description="Disordered" evidence="2">
    <location>
        <begin position="263"/>
        <end position="331"/>
    </location>
</feature>
<keyword evidence="1" id="KW-0175">Coiled coil</keyword>